<accession>A0ABC9FTN4</accession>
<dbReference type="EMBL" id="OZ075117">
    <property type="protein sequence ID" value="CAL5081160.1"/>
    <property type="molecule type" value="Genomic_DNA"/>
</dbReference>
<dbReference type="Gene3D" id="3.80.10.10">
    <property type="entry name" value="Ribonuclease Inhibitor"/>
    <property type="match status" value="1"/>
</dbReference>
<evidence type="ECO:0000313" key="2">
    <source>
        <dbReference type="EMBL" id="CAL5081160.1"/>
    </source>
</evidence>
<gene>
    <name evidence="2" type="ORF">URODEC1_LOCUS108473</name>
</gene>
<dbReference type="PANTHER" id="PTHR32141:SF26">
    <property type="entry name" value="OS08G0328600 PROTEIN"/>
    <property type="match status" value="1"/>
</dbReference>
<sequence length="395" mass="44409">MERDQDRLAAAVEKALAAAATVPITRLTFVVKKKPEADDARTRRHSDTPPEQHDLLAAVVSSPAARRVEELHLEVQHWDRQPLAFASLPSESLRVLRIVNCPLTAAPPGATAAFFPRLAELHLHKRDVPLAVLQPVVAAAPQLATLHLESCRLSENEGRIPPWLRMQRGYRLVCPAVTALVFADCSFTVDEFNIELDVPRLQCFRSNNEIQVADLHLIDDSQAAGGVSLAFWQFIENFRTAKLLKLKLDFGMDRLAIEIQDEFVCRCTVLFVNLGRFELDAEYSPGSKASMVVLESLLRGCPVVRDLRLRLRKDVVSRIDSLSSIDVEARADFDKSVDRFRRRRSTLRSLGGEDNEKYTASDIPVFSEPQSFSCLERSLRKFFAKNAGVLEEMHQ</sequence>
<dbReference type="AlphaFoldDB" id="A0ABC9FTN4"/>
<dbReference type="SUPFAM" id="SSF52047">
    <property type="entry name" value="RNI-like"/>
    <property type="match status" value="1"/>
</dbReference>
<organism evidence="2 3">
    <name type="scientific">Urochloa decumbens</name>
    <dbReference type="NCBI Taxonomy" id="240449"/>
    <lineage>
        <taxon>Eukaryota</taxon>
        <taxon>Viridiplantae</taxon>
        <taxon>Streptophyta</taxon>
        <taxon>Embryophyta</taxon>
        <taxon>Tracheophyta</taxon>
        <taxon>Spermatophyta</taxon>
        <taxon>Magnoliopsida</taxon>
        <taxon>Liliopsida</taxon>
        <taxon>Poales</taxon>
        <taxon>Poaceae</taxon>
        <taxon>PACMAD clade</taxon>
        <taxon>Panicoideae</taxon>
        <taxon>Panicodae</taxon>
        <taxon>Paniceae</taxon>
        <taxon>Melinidinae</taxon>
        <taxon>Urochloa</taxon>
    </lineage>
</organism>
<evidence type="ECO:0000259" key="1">
    <source>
        <dbReference type="Pfam" id="PF24758"/>
    </source>
</evidence>
<dbReference type="PANTHER" id="PTHR32141">
    <property type="match status" value="1"/>
</dbReference>
<keyword evidence="3" id="KW-1185">Reference proteome</keyword>
<dbReference type="Proteomes" id="UP001497457">
    <property type="component" value="Chromosome 7b"/>
</dbReference>
<dbReference type="InterPro" id="IPR055302">
    <property type="entry name" value="F-box_dom-containing"/>
</dbReference>
<proteinExistence type="predicted"/>
<reference evidence="2 3" key="2">
    <citation type="submission" date="2024-10" db="EMBL/GenBank/DDBJ databases">
        <authorList>
            <person name="Ryan C."/>
        </authorList>
    </citation>
    <scope>NUCLEOTIDE SEQUENCE [LARGE SCALE GENOMIC DNA]</scope>
</reference>
<reference evidence="3" key="1">
    <citation type="submission" date="2024-06" db="EMBL/GenBank/DDBJ databases">
        <authorList>
            <person name="Ryan C."/>
        </authorList>
    </citation>
    <scope>NUCLEOTIDE SEQUENCE [LARGE SCALE GENOMIC DNA]</scope>
</reference>
<feature type="domain" description="F-box/LRR-repeat protein 15/At3g58940/PEG3-like LRR" evidence="1">
    <location>
        <begin position="57"/>
        <end position="153"/>
    </location>
</feature>
<dbReference type="Pfam" id="PF24758">
    <property type="entry name" value="LRR_At5g56370"/>
    <property type="match status" value="1"/>
</dbReference>
<evidence type="ECO:0000313" key="3">
    <source>
        <dbReference type="Proteomes" id="UP001497457"/>
    </source>
</evidence>
<protein>
    <recommendedName>
        <fullName evidence="1">F-box/LRR-repeat protein 15/At3g58940/PEG3-like LRR domain-containing protein</fullName>
    </recommendedName>
</protein>
<dbReference type="InterPro" id="IPR055411">
    <property type="entry name" value="LRR_FXL15/At3g58940/PEG3-like"/>
</dbReference>
<dbReference type="InterPro" id="IPR032675">
    <property type="entry name" value="LRR_dom_sf"/>
</dbReference>
<name>A0ABC9FTN4_9POAL</name>